<proteinExistence type="predicted"/>
<reference evidence="2 3" key="1">
    <citation type="journal article" date="2024" name="BMC Genomics">
        <title>De novo assembly and annotation of Popillia japonica's genome with initial clues to its potential as an invasive pest.</title>
        <authorList>
            <person name="Cucini C."/>
            <person name="Boschi S."/>
            <person name="Funari R."/>
            <person name="Cardaioli E."/>
            <person name="Iannotti N."/>
            <person name="Marturano G."/>
            <person name="Paoli F."/>
            <person name="Bruttini M."/>
            <person name="Carapelli A."/>
            <person name="Frati F."/>
            <person name="Nardi F."/>
        </authorList>
    </citation>
    <scope>NUCLEOTIDE SEQUENCE [LARGE SCALE GENOMIC DNA]</scope>
    <source>
        <strain evidence="2">DMR45628</strain>
    </source>
</reference>
<dbReference type="AlphaFoldDB" id="A0AAW1JJ17"/>
<dbReference type="Proteomes" id="UP001458880">
    <property type="component" value="Unassembled WGS sequence"/>
</dbReference>
<feature type="chain" id="PRO_5043362747" evidence="1">
    <location>
        <begin position="16"/>
        <end position="123"/>
    </location>
</feature>
<keyword evidence="1" id="KW-0732">Signal</keyword>
<gene>
    <name evidence="2" type="ORF">QE152_g29348</name>
</gene>
<evidence type="ECO:0000313" key="2">
    <source>
        <dbReference type="EMBL" id="KAK9703401.1"/>
    </source>
</evidence>
<dbReference type="EMBL" id="JASPKY010000370">
    <property type="protein sequence ID" value="KAK9703401.1"/>
    <property type="molecule type" value="Genomic_DNA"/>
</dbReference>
<sequence>MKIIYIACFLNVVSCAPVMNIIPVPVPIYPMGYQPFGLPYQQTPKLFWNGIGQWISGSDWFPIEVNVPDVINNIVNGVSGVVGSNGQRIPIINRITSGVQPRPLPFYATFPMPVDQIPYSVYP</sequence>
<protein>
    <submittedName>
        <fullName evidence="2">Uncharacterized protein</fullName>
    </submittedName>
</protein>
<organism evidence="2 3">
    <name type="scientific">Popillia japonica</name>
    <name type="common">Japanese beetle</name>
    <dbReference type="NCBI Taxonomy" id="7064"/>
    <lineage>
        <taxon>Eukaryota</taxon>
        <taxon>Metazoa</taxon>
        <taxon>Ecdysozoa</taxon>
        <taxon>Arthropoda</taxon>
        <taxon>Hexapoda</taxon>
        <taxon>Insecta</taxon>
        <taxon>Pterygota</taxon>
        <taxon>Neoptera</taxon>
        <taxon>Endopterygota</taxon>
        <taxon>Coleoptera</taxon>
        <taxon>Polyphaga</taxon>
        <taxon>Scarabaeiformia</taxon>
        <taxon>Scarabaeidae</taxon>
        <taxon>Rutelinae</taxon>
        <taxon>Popillia</taxon>
    </lineage>
</organism>
<keyword evidence="3" id="KW-1185">Reference proteome</keyword>
<accession>A0AAW1JJ17</accession>
<feature type="signal peptide" evidence="1">
    <location>
        <begin position="1"/>
        <end position="15"/>
    </location>
</feature>
<comment type="caution">
    <text evidence="2">The sequence shown here is derived from an EMBL/GenBank/DDBJ whole genome shotgun (WGS) entry which is preliminary data.</text>
</comment>
<evidence type="ECO:0000313" key="3">
    <source>
        <dbReference type="Proteomes" id="UP001458880"/>
    </source>
</evidence>
<name>A0AAW1JJ17_POPJA</name>
<evidence type="ECO:0000256" key="1">
    <source>
        <dbReference type="SAM" id="SignalP"/>
    </source>
</evidence>